<evidence type="ECO:0000313" key="6">
    <source>
        <dbReference type="Proteomes" id="UP000070377"/>
    </source>
</evidence>
<dbReference type="PANTHER" id="PTHR22683">
    <property type="entry name" value="SPORULATION PROTEIN RELATED"/>
    <property type="match status" value="1"/>
</dbReference>
<reference evidence="5 6" key="1">
    <citation type="submission" date="2016-01" db="EMBL/GenBank/DDBJ databases">
        <title>Highly variable Streptococcus oralis are common among viridans streptococci isolated from primates.</title>
        <authorList>
            <person name="Denapaite D."/>
            <person name="Rieger M."/>
            <person name="Koendgen S."/>
            <person name="Brueckner R."/>
            <person name="Ochigava I."/>
            <person name="Kappeler P."/>
            <person name="Maetz-Rensing K."/>
            <person name="Leendertz F."/>
            <person name="Hakenbeck R."/>
        </authorList>
    </citation>
    <scope>NUCLEOTIDE SEQUENCE [LARGE SCALE GENOMIC DNA]</scope>
    <source>
        <strain evidence="5 6">DD08</strain>
    </source>
</reference>
<dbReference type="PANTHER" id="PTHR22683:SF1">
    <property type="entry name" value="TYPE VII SECRETION SYSTEM PROTEIN ESSC"/>
    <property type="match status" value="1"/>
</dbReference>
<evidence type="ECO:0000256" key="2">
    <source>
        <dbReference type="ARBA" id="ARBA00022840"/>
    </source>
</evidence>
<dbReference type="GO" id="GO:0003677">
    <property type="term" value="F:DNA binding"/>
    <property type="evidence" value="ECO:0007669"/>
    <property type="project" value="InterPro"/>
</dbReference>
<proteinExistence type="predicted"/>
<dbReference type="STRING" id="45634.SCRDD08_00120"/>
<evidence type="ECO:0000259" key="4">
    <source>
        <dbReference type="PROSITE" id="PS50901"/>
    </source>
</evidence>
<dbReference type="Gene3D" id="3.40.50.300">
    <property type="entry name" value="P-loop containing nucleotide triphosphate hydrolases"/>
    <property type="match status" value="2"/>
</dbReference>
<gene>
    <name evidence="5" type="ORF">SCRDD08_00120</name>
</gene>
<accession>A0A139N5K4</accession>
<dbReference type="EMBL" id="LQRD01000004">
    <property type="protein sequence ID" value="KXT71280.1"/>
    <property type="molecule type" value="Genomic_DNA"/>
</dbReference>
<organism evidence="5 6">
    <name type="scientific">Streptococcus cristatus</name>
    <dbReference type="NCBI Taxonomy" id="45634"/>
    <lineage>
        <taxon>Bacteria</taxon>
        <taxon>Bacillati</taxon>
        <taxon>Bacillota</taxon>
        <taxon>Bacilli</taxon>
        <taxon>Lactobacillales</taxon>
        <taxon>Streptococcaceae</taxon>
        <taxon>Streptococcus</taxon>
    </lineage>
</organism>
<name>A0A139N5K4_STRCR</name>
<dbReference type="AlphaFoldDB" id="A0A139N5K4"/>
<dbReference type="InterPro" id="IPR002543">
    <property type="entry name" value="FtsK_dom"/>
</dbReference>
<keyword evidence="1 3" id="KW-0547">Nucleotide-binding</keyword>
<protein>
    <submittedName>
        <fullName evidence="5">FtsK/SpoIIIE family protein, putative secretion system component EssC/YukA</fullName>
    </submittedName>
</protein>
<evidence type="ECO:0000256" key="1">
    <source>
        <dbReference type="ARBA" id="ARBA00022741"/>
    </source>
</evidence>
<evidence type="ECO:0000256" key="3">
    <source>
        <dbReference type="PROSITE-ProRule" id="PRU00289"/>
    </source>
</evidence>
<dbReference type="PATRIC" id="fig|45634.12.peg.124"/>
<keyword evidence="2 3" id="KW-0067">ATP-binding</keyword>
<comment type="caution">
    <text evidence="5">The sequence shown here is derived from an EMBL/GenBank/DDBJ whole genome shotgun (WGS) entry which is preliminary data.</text>
</comment>
<feature type="domain" description="FtsK" evidence="4">
    <location>
        <begin position="157"/>
        <end position="361"/>
    </location>
</feature>
<evidence type="ECO:0000313" key="5">
    <source>
        <dbReference type="EMBL" id="KXT71280.1"/>
    </source>
</evidence>
<dbReference type="InterPro" id="IPR027417">
    <property type="entry name" value="P-loop_NTPase"/>
</dbReference>
<dbReference type="GO" id="GO:0005524">
    <property type="term" value="F:ATP binding"/>
    <property type="evidence" value="ECO:0007669"/>
    <property type="project" value="UniProtKB-UniRule"/>
</dbReference>
<feature type="binding site" evidence="3">
    <location>
        <begin position="192"/>
        <end position="199"/>
    </location>
    <ligand>
        <name>ATP</name>
        <dbReference type="ChEBI" id="CHEBI:30616"/>
    </ligand>
</feature>
<dbReference type="InterPro" id="IPR050206">
    <property type="entry name" value="FtsK/SpoIIIE/SftA"/>
</dbReference>
<dbReference type="SUPFAM" id="SSF52540">
    <property type="entry name" value="P-loop containing nucleoside triphosphate hydrolases"/>
    <property type="match status" value="1"/>
</dbReference>
<sequence length="477" mass="53711">MVDDQIWSNSRFKIALKVADRTDSNEMLHTPDAAEITQTGRAYLQVGNNEVYELFQSAWSGADYQPDKDDMGIEDHTIYLINELGQYEILNEDLSGLEEADEIKEVPTELDAIVQNIKLLTESQRIAPVPQPWLPPLPDKIILNELYETLPQWQDNKRPLEVILGKVDLPSKQSQQTATHVYHLDGHLALFSSPGMGKTTFLQSIGIDLARRNTPEQLHIYLLDFGTNGLLPLLGLPQVADIIYPDDEEKIPKFVTKISEEIRRRKTLFADYRVASLETYEKASGDVLPSMMFIIDSYEGLKGSKYEDLLEKMVTTISRDGTGLGMYLTLSTGRLGTLKAALHTNIRTKITFKQTDETESKGIVGRYTVPMEEKVGRGMLKLEEPEVFQAPIPVDGQDAFDINEHLKEEVKQLDKRWTGSRPGRIPVVPDVLTVDNFLGMPEVKTSIQNGELPIGLEFEEVKAISIPIQQLNGTYII</sequence>
<dbReference type="Pfam" id="PF01580">
    <property type="entry name" value="FtsK_SpoIIIE"/>
    <property type="match status" value="1"/>
</dbReference>
<dbReference type="Proteomes" id="UP000070377">
    <property type="component" value="Unassembled WGS sequence"/>
</dbReference>
<dbReference type="PROSITE" id="PS50901">
    <property type="entry name" value="FTSK"/>
    <property type="match status" value="1"/>
</dbReference>